<organism evidence="12 14">
    <name type="scientific">Acutalibacter muris</name>
    <dbReference type="NCBI Taxonomy" id="1796620"/>
    <lineage>
        <taxon>Bacteria</taxon>
        <taxon>Bacillati</taxon>
        <taxon>Bacillota</taxon>
        <taxon>Clostridia</taxon>
        <taxon>Eubacteriales</taxon>
        <taxon>Acutalibacteraceae</taxon>
        <taxon>Acutalibacter</taxon>
    </lineage>
</organism>
<evidence type="ECO:0000256" key="2">
    <source>
        <dbReference type="ARBA" id="ARBA00004170"/>
    </source>
</evidence>
<comment type="subunit">
    <text evidence="10">F-type ATPases have 2 components, CF(1) - the catalytic core - and CF(0) - the membrane proton channel. CF(1) has five subunits: alpha(3), beta(3), gamma(1), delta(1), epsilon(1). CF(0) has three main subunits: a, b and c.</text>
</comment>
<comment type="function">
    <text evidence="1 10">Produces ATP from ADP in the presence of a proton gradient across the membrane. The gamma chain is believed to be important in regulating ATPase activity and the flow of protons through the CF(0) complex.</text>
</comment>
<accession>A0A1Z2XM22</accession>
<gene>
    <name evidence="10 12" type="primary">atpG</name>
    <name evidence="11" type="ORF">ADH66_01685</name>
    <name evidence="12" type="ORF">I5Q82_11710</name>
</gene>
<dbReference type="AlphaFoldDB" id="A0A1Z2XM22"/>
<dbReference type="Gene3D" id="1.10.287.80">
    <property type="entry name" value="ATP synthase, gamma subunit, helix hairpin domain"/>
    <property type="match status" value="1"/>
</dbReference>
<sequence length="304" mass="34934">MPGTREIKTHMQSVQETKKITSAMYLIASTKLRKARAELENTRPYFNALQGEIKRIFRNVRNVESHYFYPDQGLPALEGTYGCLVITADKGLAGAYNQNAIKEAMKILEQHPDTKLFVVGEYGRRYFDGHNIPIEHSFLYTAQNPTMMRAREISALLLDGFNRGELQKIFVVYTDMENSMSFRARSTRLLPFHRTYFVDTMEHEKTVTEPFEFLPDAKAVLHNIMRSYISGFIYAALIDSFCCEQNARMTAMDNANRNAEELMGQLSLQYNRVRQSAITQEITEVSAGAKAQRRRSERIPKEGE</sequence>
<dbReference type="PRINTS" id="PR00126">
    <property type="entry name" value="ATPASEGAMMA"/>
</dbReference>
<keyword evidence="10" id="KW-1003">Cell membrane</keyword>
<dbReference type="Proteomes" id="UP000196710">
    <property type="component" value="Chromosome"/>
</dbReference>
<dbReference type="GO" id="GO:0005886">
    <property type="term" value="C:plasma membrane"/>
    <property type="evidence" value="ECO:0007669"/>
    <property type="project" value="UniProtKB-SubCell"/>
</dbReference>
<dbReference type="Gene3D" id="3.40.1380.10">
    <property type="match status" value="1"/>
</dbReference>
<evidence type="ECO:0000313" key="13">
    <source>
        <dbReference type="Proteomes" id="UP000196710"/>
    </source>
</evidence>
<dbReference type="KEGG" id="amur:ADH66_01685"/>
<keyword evidence="8 10" id="KW-0139">CF(1)</keyword>
<reference evidence="11" key="1">
    <citation type="journal article" date="2017" name="Genome Announc.">
        <title>High-Quality Whole-Genome Sequences of the Oligo-Mouse-Microbiota Bacterial Community.</title>
        <authorList>
            <person name="Garzetti D."/>
            <person name="Brugiroux S."/>
            <person name="Bunk B."/>
            <person name="Pukall R."/>
            <person name="McCoy K.D."/>
            <person name="Macpherson A.J."/>
            <person name="Stecher B."/>
        </authorList>
    </citation>
    <scope>NUCLEOTIDE SEQUENCE</scope>
    <source>
        <strain evidence="11">KB18</strain>
    </source>
</reference>
<evidence type="ECO:0000256" key="8">
    <source>
        <dbReference type="ARBA" id="ARBA00023196"/>
    </source>
</evidence>
<keyword evidence="9 10" id="KW-0066">ATP synthesis</keyword>
<dbReference type="PROSITE" id="PS00153">
    <property type="entry name" value="ATPASE_GAMMA"/>
    <property type="match status" value="1"/>
</dbReference>
<dbReference type="GO" id="GO:0005524">
    <property type="term" value="F:ATP binding"/>
    <property type="evidence" value="ECO:0007669"/>
    <property type="project" value="UniProtKB-UniRule"/>
</dbReference>
<dbReference type="SUPFAM" id="SSF52943">
    <property type="entry name" value="ATP synthase (F1-ATPase), gamma subunit"/>
    <property type="match status" value="1"/>
</dbReference>
<dbReference type="InterPro" id="IPR023632">
    <property type="entry name" value="ATP_synth_F1_gsu_CS"/>
</dbReference>
<evidence type="ECO:0000256" key="4">
    <source>
        <dbReference type="ARBA" id="ARBA00022448"/>
    </source>
</evidence>
<evidence type="ECO:0000256" key="1">
    <source>
        <dbReference type="ARBA" id="ARBA00003456"/>
    </source>
</evidence>
<dbReference type="Proteomes" id="UP000596035">
    <property type="component" value="Chromosome"/>
</dbReference>
<evidence type="ECO:0000256" key="10">
    <source>
        <dbReference type="HAMAP-Rule" id="MF_00815"/>
    </source>
</evidence>
<dbReference type="InterPro" id="IPR035968">
    <property type="entry name" value="ATP_synth_F1_ATPase_gsu"/>
</dbReference>
<keyword evidence="4 10" id="KW-0813">Transport</keyword>
<dbReference type="PANTHER" id="PTHR11693:SF22">
    <property type="entry name" value="ATP SYNTHASE SUBUNIT GAMMA, MITOCHONDRIAL"/>
    <property type="match status" value="1"/>
</dbReference>
<dbReference type="InterPro" id="IPR000131">
    <property type="entry name" value="ATP_synth_F1_gsu"/>
</dbReference>
<dbReference type="RefSeq" id="WP_066536530.1">
    <property type="nucleotide sequence ID" value="NZ_CAJTCQ010000002.1"/>
</dbReference>
<evidence type="ECO:0000256" key="9">
    <source>
        <dbReference type="ARBA" id="ARBA00023310"/>
    </source>
</evidence>
<evidence type="ECO:0000256" key="7">
    <source>
        <dbReference type="ARBA" id="ARBA00023136"/>
    </source>
</evidence>
<evidence type="ECO:0000313" key="11">
    <source>
        <dbReference type="EMBL" id="ASB39477.1"/>
    </source>
</evidence>
<keyword evidence="5 10" id="KW-0375">Hydrogen ion transport</keyword>
<dbReference type="EMBL" id="CP021422">
    <property type="protein sequence ID" value="ASB39477.1"/>
    <property type="molecule type" value="Genomic_DNA"/>
</dbReference>
<keyword evidence="7 10" id="KW-0472">Membrane</keyword>
<protein>
    <recommendedName>
        <fullName evidence="10">ATP synthase gamma chain</fullName>
    </recommendedName>
    <alternativeName>
        <fullName evidence="10">ATP synthase F1 sector gamma subunit</fullName>
    </alternativeName>
    <alternativeName>
        <fullName evidence="10">F-ATPase gamma subunit</fullName>
    </alternativeName>
</protein>
<dbReference type="GO" id="GO:0046933">
    <property type="term" value="F:proton-transporting ATP synthase activity, rotational mechanism"/>
    <property type="evidence" value="ECO:0007669"/>
    <property type="project" value="UniProtKB-UniRule"/>
</dbReference>
<comment type="subcellular location">
    <subcellularLocation>
        <location evidence="10">Cell membrane</location>
        <topology evidence="10">Peripheral membrane protein</topology>
    </subcellularLocation>
    <subcellularLocation>
        <location evidence="2">Membrane</location>
        <topology evidence="2">Peripheral membrane protein</topology>
    </subcellularLocation>
</comment>
<evidence type="ECO:0000256" key="5">
    <source>
        <dbReference type="ARBA" id="ARBA00022781"/>
    </source>
</evidence>
<reference evidence="12 14" key="3">
    <citation type="submission" date="2020-11" db="EMBL/GenBank/DDBJ databases">
        <title>Closed and high quality bacterial genomes of the OMM12 community.</title>
        <authorList>
            <person name="Marbouty M."/>
            <person name="Lamy-Besnier Q."/>
            <person name="Debarbieux L."/>
            <person name="Koszul R."/>
        </authorList>
    </citation>
    <scope>NUCLEOTIDE SEQUENCE [LARGE SCALE GENOMIC DNA]</scope>
    <source>
        <strain evidence="12 14">KB18</strain>
    </source>
</reference>
<comment type="similarity">
    <text evidence="3 10">Belongs to the ATPase gamma chain family.</text>
</comment>
<evidence type="ECO:0000256" key="3">
    <source>
        <dbReference type="ARBA" id="ARBA00007681"/>
    </source>
</evidence>
<keyword evidence="13" id="KW-1185">Reference proteome</keyword>
<dbReference type="GO" id="GO:0045259">
    <property type="term" value="C:proton-transporting ATP synthase complex"/>
    <property type="evidence" value="ECO:0007669"/>
    <property type="project" value="UniProtKB-KW"/>
</dbReference>
<dbReference type="PANTHER" id="PTHR11693">
    <property type="entry name" value="ATP SYNTHASE GAMMA CHAIN"/>
    <property type="match status" value="1"/>
</dbReference>
<name>A0A1Z2XM22_9FIRM</name>
<reference evidence="13" key="2">
    <citation type="submission" date="2017-05" db="EMBL/GenBank/DDBJ databases">
        <title>Improved OligoMM genomes.</title>
        <authorList>
            <person name="Garzetti D."/>
        </authorList>
    </citation>
    <scope>NUCLEOTIDE SEQUENCE [LARGE SCALE GENOMIC DNA]</scope>
    <source>
        <strain evidence="13">KB18</strain>
    </source>
</reference>
<dbReference type="NCBIfam" id="TIGR01146">
    <property type="entry name" value="ATPsyn_F1gamma"/>
    <property type="match status" value="1"/>
</dbReference>
<proteinExistence type="inferred from homology"/>
<dbReference type="HAMAP" id="MF_00815">
    <property type="entry name" value="ATP_synth_gamma_bact"/>
    <property type="match status" value="1"/>
</dbReference>
<evidence type="ECO:0000313" key="12">
    <source>
        <dbReference type="EMBL" id="QQR28767.1"/>
    </source>
</evidence>
<dbReference type="CDD" id="cd12151">
    <property type="entry name" value="F1-ATPase_gamma"/>
    <property type="match status" value="1"/>
</dbReference>
<dbReference type="GO" id="GO:0042777">
    <property type="term" value="P:proton motive force-driven plasma membrane ATP synthesis"/>
    <property type="evidence" value="ECO:0007669"/>
    <property type="project" value="UniProtKB-UniRule"/>
</dbReference>
<keyword evidence="6 10" id="KW-0406">Ion transport</keyword>
<dbReference type="Pfam" id="PF00231">
    <property type="entry name" value="ATP-synt"/>
    <property type="match status" value="1"/>
</dbReference>
<evidence type="ECO:0000256" key="6">
    <source>
        <dbReference type="ARBA" id="ARBA00023065"/>
    </source>
</evidence>
<evidence type="ECO:0000313" key="14">
    <source>
        <dbReference type="Proteomes" id="UP000596035"/>
    </source>
</evidence>
<dbReference type="EMBL" id="CP065321">
    <property type="protein sequence ID" value="QQR28767.1"/>
    <property type="molecule type" value="Genomic_DNA"/>
</dbReference>